<keyword evidence="4" id="KW-1185">Reference proteome</keyword>
<keyword evidence="1" id="KW-1133">Transmembrane helix</keyword>
<dbReference type="Proteomes" id="UP001224775">
    <property type="component" value="Unassembled WGS sequence"/>
</dbReference>
<feature type="transmembrane region" description="Helical" evidence="1">
    <location>
        <begin position="252"/>
        <end position="270"/>
    </location>
</feature>
<protein>
    <submittedName>
        <fullName evidence="3">Uncharacterized protein</fullName>
    </submittedName>
</protein>
<keyword evidence="2" id="KW-0732">Signal</keyword>
<keyword evidence="1" id="KW-0812">Transmembrane</keyword>
<organism evidence="3 4">
    <name type="scientific">Skeletonema marinoi</name>
    <dbReference type="NCBI Taxonomy" id="267567"/>
    <lineage>
        <taxon>Eukaryota</taxon>
        <taxon>Sar</taxon>
        <taxon>Stramenopiles</taxon>
        <taxon>Ochrophyta</taxon>
        <taxon>Bacillariophyta</taxon>
        <taxon>Coscinodiscophyceae</taxon>
        <taxon>Thalassiosirophycidae</taxon>
        <taxon>Thalassiosirales</taxon>
        <taxon>Skeletonemataceae</taxon>
        <taxon>Skeletonema</taxon>
        <taxon>Skeletonema marinoi-dohrnii complex</taxon>
    </lineage>
</organism>
<name>A0AAD8Y0A9_9STRA</name>
<proteinExistence type="predicted"/>
<accession>A0AAD8Y0A9</accession>
<keyword evidence="1" id="KW-0472">Membrane</keyword>
<evidence type="ECO:0000256" key="2">
    <source>
        <dbReference type="SAM" id="SignalP"/>
    </source>
</evidence>
<comment type="caution">
    <text evidence="3">The sequence shown here is derived from an EMBL/GenBank/DDBJ whole genome shotgun (WGS) entry which is preliminary data.</text>
</comment>
<dbReference type="AlphaFoldDB" id="A0AAD8Y0A9"/>
<feature type="signal peptide" evidence="2">
    <location>
        <begin position="1"/>
        <end position="23"/>
    </location>
</feature>
<evidence type="ECO:0000313" key="3">
    <source>
        <dbReference type="EMBL" id="KAK1737027.1"/>
    </source>
</evidence>
<gene>
    <name evidence="3" type="ORF">QTG54_012472</name>
</gene>
<evidence type="ECO:0000256" key="1">
    <source>
        <dbReference type="SAM" id="Phobius"/>
    </source>
</evidence>
<feature type="chain" id="PRO_5042030446" evidence="2">
    <location>
        <begin position="24"/>
        <end position="272"/>
    </location>
</feature>
<reference evidence="3" key="1">
    <citation type="submission" date="2023-06" db="EMBL/GenBank/DDBJ databases">
        <title>Survivors Of The Sea: Transcriptome response of Skeletonema marinoi to long-term dormancy.</title>
        <authorList>
            <person name="Pinder M.I.M."/>
            <person name="Kourtchenko O."/>
            <person name="Robertson E.K."/>
            <person name="Larsson T."/>
            <person name="Maumus F."/>
            <person name="Osuna-Cruz C.M."/>
            <person name="Vancaester E."/>
            <person name="Stenow R."/>
            <person name="Vandepoele K."/>
            <person name="Ploug H."/>
            <person name="Bruchert V."/>
            <person name="Godhe A."/>
            <person name="Topel M."/>
        </authorList>
    </citation>
    <scope>NUCLEOTIDE SEQUENCE</scope>
    <source>
        <strain evidence="3">R05AC</strain>
    </source>
</reference>
<evidence type="ECO:0000313" key="4">
    <source>
        <dbReference type="Proteomes" id="UP001224775"/>
    </source>
</evidence>
<sequence length="272" mass="29392">MRFQSSVAVVTPLALAGAAVVSAENTIGVTSHVNSPSTTNSDNAPMKRRLLQKIKKRNQLFDNIKSSSNSKQSGMPDVGILSRRSSDTPRFLEGATNDGVDFFCPRTTCPSALCDCAEGGGSLERCANELQSVCLNGQLGDCVFRDYVQVYQSVYCPFTFCLNDGFLENQCDCAFYDLYCAQIQEDKVKCDLLQADAGADEKMPFFGCDETELAAVCDQSKSCKEQGDLNGLPLGEWKGMAYRMNDAGGRSSSGVVLGALGLLSAFLFMMNN</sequence>
<dbReference type="EMBL" id="JATAAI010000027">
    <property type="protein sequence ID" value="KAK1737027.1"/>
    <property type="molecule type" value="Genomic_DNA"/>
</dbReference>